<sequence>MSYVSVVLLVTVMCMYAVNAIDPNDCNCGIWLGLHCGSRANQVANNEFLTGKGCLAKGFYQCSEINHKATFKGMCPNCREAAANNLGRDVCLSPTSNWALKH</sequence>
<dbReference type="EMBL" id="OC915721">
    <property type="protein sequence ID" value="CAD7641687.1"/>
    <property type="molecule type" value="Genomic_DNA"/>
</dbReference>
<accession>A0A7R9QDF7</accession>
<keyword evidence="3" id="KW-1185">Reference proteome</keyword>
<feature type="signal peptide" evidence="1">
    <location>
        <begin position="1"/>
        <end position="20"/>
    </location>
</feature>
<gene>
    <name evidence="2" type="ORF">ONB1V03_LOCUS3224</name>
</gene>
<protein>
    <submittedName>
        <fullName evidence="2">Uncharacterized protein</fullName>
    </submittedName>
</protein>
<organism evidence="2">
    <name type="scientific">Oppiella nova</name>
    <dbReference type="NCBI Taxonomy" id="334625"/>
    <lineage>
        <taxon>Eukaryota</taxon>
        <taxon>Metazoa</taxon>
        <taxon>Ecdysozoa</taxon>
        <taxon>Arthropoda</taxon>
        <taxon>Chelicerata</taxon>
        <taxon>Arachnida</taxon>
        <taxon>Acari</taxon>
        <taxon>Acariformes</taxon>
        <taxon>Sarcoptiformes</taxon>
        <taxon>Oribatida</taxon>
        <taxon>Brachypylina</taxon>
        <taxon>Oppioidea</taxon>
        <taxon>Oppiidae</taxon>
        <taxon>Oppiella</taxon>
    </lineage>
</organism>
<keyword evidence="1" id="KW-0732">Signal</keyword>
<reference evidence="2" key="1">
    <citation type="submission" date="2020-11" db="EMBL/GenBank/DDBJ databases">
        <authorList>
            <person name="Tran Van P."/>
        </authorList>
    </citation>
    <scope>NUCLEOTIDE SEQUENCE</scope>
</reference>
<dbReference type="OrthoDB" id="10549557at2759"/>
<name>A0A7R9QDF7_9ACAR</name>
<feature type="chain" id="PRO_5036211799" evidence="1">
    <location>
        <begin position="21"/>
        <end position="102"/>
    </location>
</feature>
<proteinExistence type="predicted"/>
<dbReference type="Proteomes" id="UP000728032">
    <property type="component" value="Unassembled WGS sequence"/>
</dbReference>
<dbReference type="AlphaFoldDB" id="A0A7R9QDF7"/>
<evidence type="ECO:0000256" key="1">
    <source>
        <dbReference type="SAM" id="SignalP"/>
    </source>
</evidence>
<dbReference type="EMBL" id="CAJPVJ010000896">
    <property type="protein sequence ID" value="CAG2163653.1"/>
    <property type="molecule type" value="Genomic_DNA"/>
</dbReference>
<evidence type="ECO:0000313" key="2">
    <source>
        <dbReference type="EMBL" id="CAD7641687.1"/>
    </source>
</evidence>
<evidence type="ECO:0000313" key="3">
    <source>
        <dbReference type="Proteomes" id="UP000728032"/>
    </source>
</evidence>